<dbReference type="GO" id="GO:0004674">
    <property type="term" value="F:protein serine/threonine kinase activity"/>
    <property type="evidence" value="ECO:0007669"/>
    <property type="project" value="UniProtKB-KW"/>
</dbReference>
<comment type="caution">
    <text evidence="11">The sequence shown here is derived from an EMBL/GenBank/DDBJ whole genome shotgun (WGS) entry which is preliminary data.</text>
</comment>
<feature type="compositionally biased region" description="Basic and acidic residues" evidence="8">
    <location>
        <begin position="369"/>
        <end position="380"/>
    </location>
</feature>
<dbReference type="EMBL" id="JGZD01000001">
    <property type="protein sequence ID" value="KFI74225.1"/>
    <property type="molecule type" value="Genomic_DNA"/>
</dbReference>
<feature type="region of interest" description="Disordered" evidence="8">
    <location>
        <begin position="284"/>
        <end position="317"/>
    </location>
</feature>
<evidence type="ECO:0000256" key="1">
    <source>
        <dbReference type="ARBA" id="ARBA00012513"/>
    </source>
</evidence>
<keyword evidence="9" id="KW-0472">Membrane</keyword>
<dbReference type="Gene3D" id="1.10.510.10">
    <property type="entry name" value="Transferase(Phosphotransferase) domain 1"/>
    <property type="match status" value="1"/>
</dbReference>
<dbReference type="GO" id="GO:0005524">
    <property type="term" value="F:ATP binding"/>
    <property type="evidence" value="ECO:0007669"/>
    <property type="project" value="UniProtKB-UniRule"/>
</dbReference>
<dbReference type="EC" id="2.7.11.1" evidence="1"/>
<dbReference type="InterPro" id="IPR000719">
    <property type="entry name" value="Prot_kinase_dom"/>
</dbReference>
<dbReference type="Gene3D" id="3.30.200.20">
    <property type="entry name" value="Phosphorylase Kinase, domain 1"/>
    <property type="match status" value="1"/>
</dbReference>
<dbReference type="SMART" id="SM00220">
    <property type="entry name" value="S_TKc"/>
    <property type="match status" value="1"/>
</dbReference>
<organism evidence="11 12">
    <name type="scientific">Bifidobacterium minimum</name>
    <dbReference type="NCBI Taxonomy" id="1693"/>
    <lineage>
        <taxon>Bacteria</taxon>
        <taxon>Bacillati</taxon>
        <taxon>Actinomycetota</taxon>
        <taxon>Actinomycetes</taxon>
        <taxon>Bifidobacteriales</taxon>
        <taxon>Bifidobacteriaceae</taxon>
        <taxon>Bifidobacterium</taxon>
    </lineage>
</organism>
<dbReference type="Proteomes" id="UP000029014">
    <property type="component" value="Unassembled WGS sequence"/>
</dbReference>
<protein>
    <recommendedName>
        <fullName evidence="1">non-specific serine/threonine protein kinase</fullName>
        <ecNumber evidence="1">2.7.11.1</ecNumber>
    </recommendedName>
</protein>
<feature type="region of interest" description="Disordered" evidence="8">
    <location>
        <begin position="351"/>
        <end position="417"/>
    </location>
</feature>
<evidence type="ECO:0000256" key="2">
    <source>
        <dbReference type="ARBA" id="ARBA00022527"/>
    </source>
</evidence>
<dbReference type="SUPFAM" id="SSF56112">
    <property type="entry name" value="Protein kinase-like (PK-like)"/>
    <property type="match status" value="1"/>
</dbReference>
<dbReference type="InterPro" id="IPR011009">
    <property type="entry name" value="Kinase-like_dom_sf"/>
</dbReference>
<evidence type="ECO:0000256" key="5">
    <source>
        <dbReference type="ARBA" id="ARBA00022777"/>
    </source>
</evidence>
<feature type="transmembrane region" description="Helical" evidence="9">
    <location>
        <begin position="479"/>
        <end position="512"/>
    </location>
</feature>
<evidence type="ECO:0000313" key="11">
    <source>
        <dbReference type="EMBL" id="KFI74225.1"/>
    </source>
</evidence>
<evidence type="ECO:0000256" key="3">
    <source>
        <dbReference type="ARBA" id="ARBA00022679"/>
    </source>
</evidence>
<name>A0A087BT75_9BIFI</name>
<evidence type="ECO:0000313" key="12">
    <source>
        <dbReference type="Proteomes" id="UP000029014"/>
    </source>
</evidence>
<sequence>MSDVNALDLEPGNIVGGYVLESRLGGGAMGSVWRVRDGGGQEFAMKILRDSLSDDDSSTQSADRGVARERLRREATALRRINHAGVCRIVDMELDDAIAFIVTELIEGNDLREDVRTNGAYKGGDLERLAERLTDAVEAVHAAGIIHRDIKPGNVMISARGPVLVDFGIAMSENQSHVTRTGLVMGTPGFIAPEIIEGAESDETTDWWSLSSVLAFAATGRSVFGTSPMMAVLQREAAGNADLTGLPPATMKALRSALDPHRDERPDPRSLVEAIRSDSVHGSIWATSKDDPDANGADDRTAAMPPFDVGASSPRSLRTMWMPMDGTVLERRSHPDQTTTAVATAQMATRTMPGGQEPTTAMEALPPRRTSDEETEKGETEDPTYDPTYPPFPEDDYQGLGQETPAADPIGEESRRRRSGRIRVTVAGIPITLLSLVVPVWSILLGGLMLWILAAIGASRRFRWRRAAHHEGQWKKSDALLRAAASPWLVLSALGTALLVTAIAVAISVPAIAVAMMTPALTHADITMTIGGWTPVIPFPSAETPSTTGAIVAIIVGVAWTIAVNTAPARTAWYGAGSISAPSDYRRMGNTIVVWTIISCLACLPFLLGYPLTCSPLVP</sequence>
<evidence type="ECO:0000256" key="9">
    <source>
        <dbReference type="SAM" id="Phobius"/>
    </source>
</evidence>
<dbReference type="CDD" id="cd14014">
    <property type="entry name" value="STKc_PknB_like"/>
    <property type="match status" value="1"/>
</dbReference>
<keyword evidence="6 7" id="KW-0067">ATP-binding</keyword>
<dbReference type="AlphaFoldDB" id="A0A087BT75"/>
<feature type="binding site" evidence="7">
    <location>
        <position position="46"/>
    </location>
    <ligand>
        <name>ATP</name>
        <dbReference type="ChEBI" id="CHEBI:30616"/>
    </ligand>
</feature>
<feature type="transmembrane region" description="Helical" evidence="9">
    <location>
        <begin position="433"/>
        <end position="458"/>
    </location>
</feature>
<keyword evidence="2 11" id="KW-0723">Serine/threonine-protein kinase</keyword>
<feature type="compositionally biased region" description="Basic and acidic residues" evidence="8">
    <location>
        <begin position="288"/>
        <end position="301"/>
    </location>
</feature>
<dbReference type="eggNOG" id="COG0515">
    <property type="taxonomic scope" value="Bacteria"/>
</dbReference>
<dbReference type="STRING" id="1693.BMIN_1124"/>
<dbReference type="InterPro" id="IPR017441">
    <property type="entry name" value="Protein_kinase_ATP_BS"/>
</dbReference>
<feature type="transmembrane region" description="Helical" evidence="9">
    <location>
        <begin position="548"/>
        <end position="567"/>
    </location>
</feature>
<feature type="domain" description="Protein kinase" evidence="10">
    <location>
        <begin position="18"/>
        <end position="284"/>
    </location>
</feature>
<reference evidence="11 12" key="1">
    <citation type="submission" date="2014-03" db="EMBL/GenBank/DDBJ databases">
        <title>Genomics of Bifidobacteria.</title>
        <authorList>
            <person name="Ventura M."/>
            <person name="Milani C."/>
            <person name="Lugli G.A."/>
        </authorList>
    </citation>
    <scope>NUCLEOTIDE SEQUENCE [LARGE SCALE GENOMIC DNA]</scope>
    <source>
        <strain evidence="11 12">LMG 11592</strain>
    </source>
</reference>
<gene>
    <name evidence="11" type="ORF">BMIN_1124</name>
</gene>
<dbReference type="PROSITE" id="PS00107">
    <property type="entry name" value="PROTEIN_KINASE_ATP"/>
    <property type="match status" value="1"/>
</dbReference>
<evidence type="ECO:0000256" key="4">
    <source>
        <dbReference type="ARBA" id="ARBA00022741"/>
    </source>
</evidence>
<keyword evidence="5 11" id="KW-0418">Kinase</keyword>
<evidence type="ECO:0000259" key="10">
    <source>
        <dbReference type="PROSITE" id="PS50011"/>
    </source>
</evidence>
<dbReference type="Pfam" id="PF00069">
    <property type="entry name" value="Pkinase"/>
    <property type="match status" value="1"/>
</dbReference>
<keyword evidence="4 7" id="KW-0547">Nucleotide-binding</keyword>
<evidence type="ECO:0000256" key="8">
    <source>
        <dbReference type="SAM" id="MobiDB-lite"/>
    </source>
</evidence>
<evidence type="ECO:0000256" key="7">
    <source>
        <dbReference type="PROSITE-ProRule" id="PRU10141"/>
    </source>
</evidence>
<accession>A0A087BT75</accession>
<dbReference type="PROSITE" id="PS50011">
    <property type="entry name" value="PROTEIN_KINASE_DOM"/>
    <property type="match status" value="1"/>
</dbReference>
<keyword evidence="9" id="KW-1133">Transmembrane helix</keyword>
<proteinExistence type="predicted"/>
<keyword evidence="9" id="KW-0812">Transmembrane</keyword>
<dbReference type="PANTHER" id="PTHR43289">
    <property type="entry name" value="MITOGEN-ACTIVATED PROTEIN KINASE KINASE KINASE 20-RELATED"/>
    <property type="match status" value="1"/>
</dbReference>
<dbReference type="PANTHER" id="PTHR43289:SF6">
    <property type="entry name" value="SERINE_THREONINE-PROTEIN KINASE NEKL-3"/>
    <property type="match status" value="1"/>
</dbReference>
<keyword evidence="12" id="KW-1185">Reference proteome</keyword>
<keyword evidence="3 11" id="KW-0808">Transferase</keyword>
<feature type="transmembrane region" description="Helical" evidence="9">
    <location>
        <begin position="588"/>
        <end position="610"/>
    </location>
</feature>
<evidence type="ECO:0000256" key="6">
    <source>
        <dbReference type="ARBA" id="ARBA00022840"/>
    </source>
</evidence>
<dbReference type="PROSITE" id="PS00108">
    <property type="entry name" value="PROTEIN_KINASE_ST"/>
    <property type="match status" value="1"/>
</dbReference>
<dbReference type="InterPro" id="IPR008271">
    <property type="entry name" value="Ser/Thr_kinase_AS"/>
</dbReference>